<accession>A0A2K1QNG7</accession>
<evidence type="ECO:0000313" key="5">
    <source>
        <dbReference type="EMBL" id="PNS16459.1"/>
    </source>
</evidence>
<reference evidence="5 6" key="1">
    <citation type="submission" date="2017-06" db="EMBL/GenBank/DDBJ databases">
        <title>Draft genome sequence of a variant of Elsinoe murrayae.</title>
        <authorList>
            <person name="Cheng Q."/>
        </authorList>
    </citation>
    <scope>NUCLEOTIDE SEQUENCE [LARGE SCALE GENOMIC DNA]</scope>
    <source>
        <strain evidence="5 6">CQ-2017a</strain>
    </source>
</reference>
<evidence type="ECO:0000256" key="3">
    <source>
        <dbReference type="ARBA" id="ARBA00023002"/>
    </source>
</evidence>
<keyword evidence="6" id="KW-1185">Reference proteome</keyword>
<gene>
    <name evidence="5" type="ORF">CAC42_193</name>
</gene>
<dbReference type="InterPro" id="IPR023210">
    <property type="entry name" value="NADP_OxRdtase_dom"/>
</dbReference>
<proteinExistence type="inferred from homology"/>
<dbReference type="AlphaFoldDB" id="A0A2K1QNG7"/>
<comment type="similarity">
    <text evidence="1">Belongs to the aldo/keto reductase family.</text>
</comment>
<keyword evidence="3" id="KW-0560">Oxidoreductase</keyword>
<dbReference type="InterPro" id="IPR050523">
    <property type="entry name" value="AKR_Detox_Biosynth"/>
</dbReference>
<dbReference type="Gene3D" id="3.20.20.100">
    <property type="entry name" value="NADP-dependent oxidoreductase domain"/>
    <property type="match status" value="1"/>
</dbReference>
<evidence type="ECO:0000256" key="2">
    <source>
        <dbReference type="ARBA" id="ARBA00022857"/>
    </source>
</evidence>
<dbReference type="InterPro" id="IPR036812">
    <property type="entry name" value="NAD(P)_OxRdtase_dom_sf"/>
</dbReference>
<dbReference type="OrthoDB" id="48988at2759"/>
<dbReference type="GO" id="GO:0005829">
    <property type="term" value="C:cytosol"/>
    <property type="evidence" value="ECO:0007669"/>
    <property type="project" value="UniProtKB-ARBA"/>
</dbReference>
<dbReference type="STRING" id="2082308.A0A2K1QNG7"/>
<protein>
    <submittedName>
        <fullName evidence="5">Versiconal hemiacetal acetate reductase</fullName>
    </submittedName>
</protein>
<dbReference type="EMBL" id="NKHZ01000057">
    <property type="protein sequence ID" value="PNS16459.1"/>
    <property type="molecule type" value="Genomic_DNA"/>
</dbReference>
<dbReference type="FunFam" id="3.20.20.100:FF:000004">
    <property type="entry name" value="Oxidoreductase, aldo/keto reductase"/>
    <property type="match status" value="1"/>
</dbReference>
<dbReference type="CDD" id="cd19079">
    <property type="entry name" value="AKR_EcYajO-like"/>
    <property type="match status" value="1"/>
</dbReference>
<dbReference type="Pfam" id="PF00248">
    <property type="entry name" value="Aldo_ket_red"/>
    <property type="match status" value="1"/>
</dbReference>
<dbReference type="SUPFAM" id="SSF51430">
    <property type="entry name" value="NAD(P)-linked oxidoreductase"/>
    <property type="match status" value="1"/>
</dbReference>
<keyword evidence="2" id="KW-0521">NADP</keyword>
<sequence>MGFNFANDPVMASIAATKPEYKRLGKSGLKVSFPILGTMGFGDKGWLPWATPEEEALPLLKAAYDRGLNTWDTANVYSNGLSEEIIGKALKKYEIPRQKVVLLTKIWSYVGDTPSTPTMMYGAKIADSKDYVNRGGLSRGAIFTAVDDCLKRMQTDYIDILQIHRFDPLTPIEETMEALHDIVRSGKARYIGASSMKTYQFALMQFTAEKNGWTKFISMQNHYSLLYREEEREMNKFCNETGVGLLAWSSFGRGYLVRPNALHGTTPRSAEDIKNPFNLMAGLGTADADRKIIDRVEEIANKRGWKMSHVALAWLNKRVASAVLGFTSVDRMEENMDIKGKVLTDEEEKYLEELYVPRAIMGH</sequence>
<name>A0A2K1QNG7_9PEZI</name>
<comment type="caution">
    <text evidence="5">The sequence shown here is derived from an EMBL/GenBank/DDBJ whole genome shotgun (WGS) entry which is preliminary data.</text>
</comment>
<evidence type="ECO:0000313" key="6">
    <source>
        <dbReference type="Proteomes" id="UP000243797"/>
    </source>
</evidence>
<evidence type="ECO:0000256" key="1">
    <source>
        <dbReference type="ARBA" id="ARBA00007905"/>
    </source>
</evidence>
<feature type="domain" description="NADP-dependent oxidoreductase" evidence="4">
    <location>
        <begin position="35"/>
        <end position="355"/>
    </location>
</feature>
<evidence type="ECO:0000259" key="4">
    <source>
        <dbReference type="Pfam" id="PF00248"/>
    </source>
</evidence>
<dbReference type="GO" id="GO:0016491">
    <property type="term" value="F:oxidoreductase activity"/>
    <property type="evidence" value="ECO:0007669"/>
    <property type="project" value="UniProtKB-KW"/>
</dbReference>
<dbReference type="Proteomes" id="UP000243797">
    <property type="component" value="Unassembled WGS sequence"/>
</dbReference>
<organism evidence="5 6">
    <name type="scientific">Sphaceloma murrayae</name>
    <dbReference type="NCBI Taxonomy" id="2082308"/>
    <lineage>
        <taxon>Eukaryota</taxon>
        <taxon>Fungi</taxon>
        <taxon>Dikarya</taxon>
        <taxon>Ascomycota</taxon>
        <taxon>Pezizomycotina</taxon>
        <taxon>Dothideomycetes</taxon>
        <taxon>Dothideomycetidae</taxon>
        <taxon>Myriangiales</taxon>
        <taxon>Elsinoaceae</taxon>
        <taxon>Sphaceloma</taxon>
    </lineage>
</organism>
<dbReference type="PANTHER" id="PTHR43364">
    <property type="entry name" value="NADH-SPECIFIC METHYLGLYOXAL REDUCTASE-RELATED"/>
    <property type="match status" value="1"/>
</dbReference>
<dbReference type="InParanoid" id="A0A2K1QNG7"/>
<dbReference type="PANTHER" id="PTHR43364:SF9">
    <property type="entry name" value="OXIDOREDUCTASE"/>
    <property type="match status" value="1"/>
</dbReference>